<accession>A0A6H1U967</accession>
<keyword evidence="2" id="KW-0808">Transferase</keyword>
<organism evidence="2 3">
    <name type="scientific">Ferrimonas lipolytica</name>
    <dbReference type="NCBI Taxonomy" id="2724191"/>
    <lineage>
        <taxon>Bacteria</taxon>
        <taxon>Pseudomonadati</taxon>
        <taxon>Pseudomonadota</taxon>
        <taxon>Gammaproteobacteria</taxon>
        <taxon>Alteromonadales</taxon>
        <taxon>Ferrimonadaceae</taxon>
        <taxon>Ferrimonas</taxon>
    </lineage>
</organism>
<dbReference type="PANTHER" id="PTHR43792:SF1">
    <property type="entry name" value="N-ACETYLTRANSFERASE DOMAIN-CONTAINING PROTEIN"/>
    <property type="match status" value="1"/>
</dbReference>
<gene>
    <name evidence="2" type="ORF">HER31_00935</name>
</gene>
<dbReference type="AlphaFoldDB" id="A0A6H1U967"/>
<dbReference type="Gene3D" id="3.40.630.30">
    <property type="match status" value="1"/>
</dbReference>
<dbReference type="KEGG" id="fes:HER31_00935"/>
<name>A0A6H1U967_9GAMM</name>
<dbReference type="InterPro" id="IPR016181">
    <property type="entry name" value="Acyl_CoA_acyltransferase"/>
</dbReference>
<dbReference type="EMBL" id="CP051180">
    <property type="protein sequence ID" value="QIZ75587.1"/>
    <property type="molecule type" value="Genomic_DNA"/>
</dbReference>
<dbReference type="GO" id="GO:0016747">
    <property type="term" value="F:acyltransferase activity, transferring groups other than amino-acyl groups"/>
    <property type="evidence" value="ECO:0007669"/>
    <property type="project" value="InterPro"/>
</dbReference>
<keyword evidence="3" id="KW-1185">Reference proteome</keyword>
<dbReference type="Pfam" id="PF13302">
    <property type="entry name" value="Acetyltransf_3"/>
    <property type="match status" value="1"/>
</dbReference>
<feature type="domain" description="N-acetyltransferase" evidence="1">
    <location>
        <begin position="14"/>
        <end position="180"/>
    </location>
</feature>
<sequence>MEWIMAYLIETERLGMRRFTSADLQDVLAFSSDEDVTRYTGDAGTIASLEDAERVLNDIWLAEYEQYGYARYALIHKGDNKLIGFCGWKFIAEEGKADLGYRMLPAYWGQGLGYEAAVAAMHYGQKILGLKQVFAEAVAENTGSTRIIEKLGFNFTKQYQLTEGVFDFQIRRYDMDLSQWHKPQ</sequence>
<evidence type="ECO:0000313" key="3">
    <source>
        <dbReference type="Proteomes" id="UP000501602"/>
    </source>
</evidence>
<proteinExistence type="predicted"/>
<reference evidence="2 3" key="1">
    <citation type="submission" date="2020-04" db="EMBL/GenBank/DDBJ databases">
        <title>Ferrimonas sp. S7 isolated from sea water.</title>
        <authorList>
            <person name="Bae S.S."/>
            <person name="Baek K."/>
        </authorList>
    </citation>
    <scope>NUCLEOTIDE SEQUENCE [LARGE SCALE GENOMIC DNA]</scope>
    <source>
        <strain evidence="2 3">S7</strain>
    </source>
</reference>
<dbReference type="PROSITE" id="PS51186">
    <property type="entry name" value="GNAT"/>
    <property type="match status" value="1"/>
</dbReference>
<dbReference type="SUPFAM" id="SSF55729">
    <property type="entry name" value="Acyl-CoA N-acyltransferases (Nat)"/>
    <property type="match status" value="1"/>
</dbReference>
<dbReference type="InterPro" id="IPR000182">
    <property type="entry name" value="GNAT_dom"/>
</dbReference>
<evidence type="ECO:0000313" key="2">
    <source>
        <dbReference type="EMBL" id="QIZ75587.1"/>
    </source>
</evidence>
<protein>
    <submittedName>
        <fullName evidence="2">GNAT family N-acetyltransferase</fullName>
    </submittedName>
</protein>
<dbReference type="PANTHER" id="PTHR43792">
    <property type="entry name" value="GNAT FAMILY, PUTATIVE (AFU_ORTHOLOGUE AFUA_3G00765)-RELATED-RELATED"/>
    <property type="match status" value="1"/>
</dbReference>
<dbReference type="InterPro" id="IPR051531">
    <property type="entry name" value="N-acetyltransferase"/>
</dbReference>
<evidence type="ECO:0000259" key="1">
    <source>
        <dbReference type="PROSITE" id="PS51186"/>
    </source>
</evidence>
<dbReference type="Proteomes" id="UP000501602">
    <property type="component" value="Chromosome"/>
</dbReference>